<proteinExistence type="predicted"/>
<dbReference type="Proteomes" id="UP000799324">
    <property type="component" value="Unassembled WGS sequence"/>
</dbReference>
<name>A0A6A6T2G9_9PLEO</name>
<keyword evidence="2" id="KW-1185">Reference proteome</keyword>
<dbReference type="OrthoDB" id="414463at2759"/>
<dbReference type="EMBL" id="MU004368">
    <property type="protein sequence ID" value="KAF2654215.1"/>
    <property type="molecule type" value="Genomic_DNA"/>
</dbReference>
<evidence type="ECO:0000313" key="2">
    <source>
        <dbReference type="Proteomes" id="UP000799324"/>
    </source>
</evidence>
<organism evidence="1 2">
    <name type="scientific">Lophiostoma macrostomum CBS 122681</name>
    <dbReference type="NCBI Taxonomy" id="1314788"/>
    <lineage>
        <taxon>Eukaryota</taxon>
        <taxon>Fungi</taxon>
        <taxon>Dikarya</taxon>
        <taxon>Ascomycota</taxon>
        <taxon>Pezizomycotina</taxon>
        <taxon>Dothideomycetes</taxon>
        <taxon>Pleosporomycetidae</taxon>
        <taxon>Pleosporales</taxon>
        <taxon>Lophiostomataceae</taxon>
        <taxon>Lophiostoma</taxon>
    </lineage>
</organism>
<dbReference type="AlphaFoldDB" id="A0A6A6T2G9"/>
<sequence>MPLSDLLNVCIDLCVIISILIKYYQRETKIHTIDNYETDIQTIKTLADKIVLQIASTSQWSTYHNWKTVSSLASTNTADRIAEYKRLWQHPRRYGTCVDFANLCAQRLRTALSTIPSLSHHASNVKLEASRPSEKLTGQLGRPEHVIATLQIGTSLIVMDPNFAPSSIVLRTGEKREICSFVTFDDDLTSVSYYWFCRRKAPHRGTLVYISSSASRGAQAYSTSEMSWDDAIMQLTFDMAKEMRKYDGKKFPESKFLLTGQVLSERPLLPAVETPGGFWTYTCKVAFYFHTGWISVLFPLADWLYKPENGGSLRRMEELGVSWTKLVRNASTGRLQVRNSGSREDKERIELVAEMVERLGIDRTEFLKAVEDVS</sequence>
<protein>
    <submittedName>
        <fullName evidence="1">Uncharacterized protein</fullName>
    </submittedName>
</protein>
<reference evidence="1" key="1">
    <citation type="journal article" date="2020" name="Stud. Mycol.">
        <title>101 Dothideomycetes genomes: a test case for predicting lifestyles and emergence of pathogens.</title>
        <authorList>
            <person name="Haridas S."/>
            <person name="Albert R."/>
            <person name="Binder M."/>
            <person name="Bloem J."/>
            <person name="Labutti K."/>
            <person name="Salamov A."/>
            <person name="Andreopoulos B."/>
            <person name="Baker S."/>
            <person name="Barry K."/>
            <person name="Bills G."/>
            <person name="Bluhm B."/>
            <person name="Cannon C."/>
            <person name="Castanera R."/>
            <person name="Culley D."/>
            <person name="Daum C."/>
            <person name="Ezra D."/>
            <person name="Gonzalez J."/>
            <person name="Henrissat B."/>
            <person name="Kuo A."/>
            <person name="Liang C."/>
            <person name="Lipzen A."/>
            <person name="Lutzoni F."/>
            <person name="Magnuson J."/>
            <person name="Mondo S."/>
            <person name="Nolan M."/>
            <person name="Ohm R."/>
            <person name="Pangilinan J."/>
            <person name="Park H.-J."/>
            <person name="Ramirez L."/>
            <person name="Alfaro M."/>
            <person name="Sun H."/>
            <person name="Tritt A."/>
            <person name="Yoshinaga Y."/>
            <person name="Zwiers L.-H."/>
            <person name="Turgeon B."/>
            <person name="Goodwin S."/>
            <person name="Spatafora J."/>
            <person name="Crous P."/>
            <person name="Grigoriev I."/>
        </authorList>
    </citation>
    <scope>NUCLEOTIDE SEQUENCE</scope>
    <source>
        <strain evidence="1">CBS 122681</strain>
    </source>
</reference>
<evidence type="ECO:0000313" key="1">
    <source>
        <dbReference type="EMBL" id="KAF2654215.1"/>
    </source>
</evidence>
<gene>
    <name evidence="1" type="ORF">K491DRAFT_679910</name>
</gene>
<accession>A0A6A6T2G9</accession>